<keyword evidence="1" id="KW-0677">Repeat</keyword>
<keyword evidence="4" id="KW-0472">Membrane</keyword>
<reference evidence="5" key="1">
    <citation type="submission" date="2018-04" db="EMBL/GenBank/DDBJ databases">
        <authorList>
            <person name="Go L.Y."/>
            <person name="Mitchell J.A."/>
        </authorList>
    </citation>
    <scope>NUCLEOTIDE SEQUENCE</scope>
    <source>
        <strain evidence="5">WBAD</strain>
    </source>
</reference>
<keyword evidence="2 3" id="KW-0040">ANK repeat</keyword>
<name>A0A3B0JCX2_9RICK</name>
<gene>
    <name evidence="5" type="primary">ankX_4</name>
    <name evidence="5" type="ORF">WBAD_0548</name>
</gene>
<dbReference type="AlphaFoldDB" id="A0A3B0JCX2"/>
<feature type="repeat" description="ANK" evidence="3">
    <location>
        <begin position="56"/>
        <end position="78"/>
    </location>
</feature>
<dbReference type="PROSITE" id="PS50297">
    <property type="entry name" value="ANK_REP_REGION"/>
    <property type="match status" value="6"/>
</dbReference>
<dbReference type="SMART" id="SM00248">
    <property type="entry name" value="ANK"/>
    <property type="match status" value="10"/>
</dbReference>
<proteinExistence type="predicted"/>
<keyword evidence="4" id="KW-1133">Transmembrane helix</keyword>
<dbReference type="EMBL" id="OUNE01000095">
    <property type="protein sequence ID" value="SPP33059.1"/>
    <property type="molecule type" value="Genomic_DNA"/>
</dbReference>
<accession>A0A3B0JCX2</accession>
<feature type="repeat" description="ANK" evidence="3">
    <location>
        <begin position="331"/>
        <end position="356"/>
    </location>
</feature>
<feature type="repeat" description="ANK" evidence="3">
    <location>
        <begin position="122"/>
        <end position="154"/>
    </location>
</feature>
<feature type="repeat" description="ANK" evidence="3">
    <location>
        <begin position="265"/>
        <end position="297"/>
    </location>
</feature>
<evidence type="ECO:0000256" key="1">
    <source>
        <dbReference type="ARBA" id="ARBA00022737"/>
    </source>
</evidence>
<feature type="transmembrane region" description="Helical" evidence="4">
    <location>
        <begin position="406"/>
        <end position="427"/>
    </location>
</feature>
<dbReference type="InterPro" id="IPR036770">
    <property type="entry name" value="Ankyrin_rpt-contain_sf"/>
</dbReference>
<evidence type="ECO:0000256" key="3">
    <source>
        <dbReference type="PROSITE-ProRule" id="PRU00023"/>
    </source>
</evidence>
<dbReference type="PRINTS" id="PR01415">
    <property type="entry name" value="ANKYRIN"/>
</dbReference>
<dbReference type="Pfam" id="PF12796">
    <property type="entry name" value="Ank_2"/>
    <property type="match status" value="3"/>
</dbReference>
<sequence length="446" mass="50617">MACEEDIHQLVESGFDINSKDVSGVTLLHKFTKEGDLVGVKSLLEHEADFNVVDNENRNPLHYAIMHGHKKIAKLLVNQLTINSRDKNGFTPLHLATLQDDTELMDFLIAKGAKINEKDAEEGYTPLHIASLYGSKKSVQILIDSGANLECEDNNFRTPLFLTIYQCTTHYESRAEIIEYLIKKGANIEAKDAENNTTLFLAAYNNKMQLVKLIVKQAKARLKEFICTKNKHGFDALDCAIENNNRKMVTFLVSKGIEADDQDCNGNTRLHKASYNGDTKAVKFLLELKVNVNAVTRCNRTPLLLAAKKGHVEIVKMLLAVKVNMNICDQQGLTPLHLSIQKNYFDIAQLLIEKGAINCSNDYTAIDMFIDKAHSKKNIEENYKKFCRFLILYLKELNSKHRAFCVLSILALSLTIIGLPFIFKPIIKYRERSKIYKKIRAMLIYI</sequence>
<dbReference type="PROSITE" id="PS50088">
    <property type="entry name" value="ANK_REPEAT"/>
    <property type="match status" value="7"/>
</dbReference>
<feature type="repeat" description="ANK" evidence="3">
    <location>
        <begin position="88"/>
        <end position="120"/>
    </location>
</feature>
<protein>
    <submittedName>
        <fullName evidence="5">Phosphocholine transferase AnkX</fullName>
        <ecNumber evidence="5">2.7.1.-</ecNumber>
    </submittedName>
</protein>
<dbReference type="InterPro" id="IPR002110">
    <property type="entry name" value="Ankyrin_rpt"/>
</dbReference>
<evidence type="ECO:0000313" key="5">
    <source>
        <dbReference type="EMBL" id="SPP33059.1"/>
    </source>
</evidence>
<keyword evidence="4" id="KW-0812">Transmembrane</keyword>
<feature type="repeat" description="ANK" evidence="3">
    <location>
        <begin position="298"/>
        <end position="330"/>
    </location>
</feature>
<dbReference type="Pfam" id="PF13637">
    <property type="entry name" value="Ank_4"/>
    <property type="match status" value="1"/>
</dbReference>
<dbReference type="GO" id="GO:0016740">
    <property type="term" value="F:transferase activity"/>
    <property type="evidence" value="ECO:0007669"/>
    <property type="project" value="UniProtKB-KW"/>
</dbReference>
<evidence type="ECO:0000256" key="2">
    <source>
        <dbReference type="ARBA" id="ARBA00023043"/>
    </source>
</evidence>
<keyword evidence="5" id="KW-0808">Transferase</keyword>
<evidence type="ECO:0000256" key="4">
    <source>
        <dbReference type="SAM" id="Phobius"/>
    </source>
</evidence>
<dbReference type="EC" id="2.7.1.-" evidence="5"/>
<feature type="repeat" description="ANK" evidence="3">
    <location>
        <begin position="23"/>
        <end position="55"/>
    </location>
</feature>
<dbReference type="SUPFAM" id="SSF48403">
    <property type="entry name" value="Ankyrin repeat"/>
    <property type="match status" value="1"/>
</dbReference>
<dbReference type="Gene3D" id="1.25.40.20">
    <property type="entry name" value="Ankyrin repeat-containing domain"/>
    <property type="match status" value="4"/>
</dbReference>
<organism evidence="5">
    <name type="scientific">Wolbachia endosymbiont of Aleurodicus dispersus</name>
    <dbReference type="NCBI Taxonomy" id="1288877"/>
    <lineage>
        <taxon>Bacteria</taxon>
        <taxon>Pseudomonadati</taxon>
        <taxon>Pseudomonadota</taxon>
        <taxon>Alphaproteobacteria</taxon>
        <taxon>Rickettsiales</taxon>
        <taxon>Anaplasmataceae</taxon>
        <taxon>Wolbachieae</taxon>
        <taxon>Wolbachia</taxon>
    </lineage>
</organism>
<dbReference type="PANTHER" id="PTHR24198">
    <property type="entry name" value="ANKYRIN REPEAT AND PROTEIN KINASE DOMAIN-CONTAINING PROTEIN"/>
    <property type="match status" value="1"/>
</dbReference>
<dbReference type="PANTHER" id="PTHR24198:SF165">
    <property type="entry name" value="ANKYRIN REPEAT-CONTAINING PROTEIN-RELATED"/>
    <property type="match status" value="1"/>
</dbReference>